<dbReference type="NCBIfam" id="NF004363">
    <property type="entry name" value="PRK05738.2-4"/>
    <property type="match status" value="1"/>
</dbReference>
<evidence type="ECO:0000256" key="7">
    <source>
        <dbReference type="RuleBase" id="RU003934"/>
    </source>
</evidence>
<evidence type="ECO:0000256" key="5">
    <source>
        <dbReference type="ARBA" id="ARBA00023274"/>
    </source>
</evidence>
<evidence type="ECO:0000256" key="6">
    <source>
        <dbReference type="HAMAP-Rule" id="MF_01369"/>
    </source>
</evidence>
<evidence type="ECO:0000256" key="1">
    <source>
        <dbReference type="ARBA" id="ARBA00006700"/>
    </source>
</evidence>
<evidence type="ECO:0000313" key="9">
    <source>
        <dbReference type="Proteomes" id="UP001595969"/>
    </source>
</evidence>
<comment type="subunit">
    <text evidence="6">Part of the 50S ribosomal subunit. Contacts protein L29, and trigger factor when it is bound to the ribosome.</text>
</comment>
<dbReference type="InterPro" id="IPR012677">
    <property type="entry name" value="Nucleotide-bd_a/b_plait_sf"/>
</dbReference>
<evidence type="ECO:0000256" key="4">
    <source>
        <dbReference type="ARBA" id="ARBA00022980"/>
    </source>
</evidence>
<name>A0ABV9MTA4_9ENTE</name>
<dbReference type="InterPro" id="IPR012678">
    <property type="entry name" value="Ribosomal_uL23/eL15/eS24_sf"/>
</dbReference>
<comment type="caution">
    <text evidence="8">The sequence shown here is derived from an EMBL/GenBank/DDBJ whole genome shotgun (WGS) entry which is preliminary data.</text>
</comment>
<dbReference type="RefSeq" id="WP_204653291.1">
    <property type="nucleotide sequence ID" value="NZ_JAFBFD010000008.1"/>
</dbReference>
<dbReference type="SUPFAM" id="SSF54189">
    <property type="entry name" value="Ribosomal proteins S24e, L23 and L15e"/>
    <property type="match status" value="1"/>
</dbReference>
<evidence type="ECO:0000256" key="2">
    <source>
        <dbReference type="ARBA" id="ARBA00022730"/>
    </source>
</evidence>
<evidence type="ECO:0000313" key="8">
    <source>
        <dbReference type="EMBL" id="MFC4719226.1"/>
    </source>
</evidence>
<dbReference type="Gene3D" id="3.30.70.330">
    <property type="match status" value="1"/>
</dbReference>
<protein>
    <recommendedName>
        <fullName evidence="6">Large ribosomal subunit protein uL23</fullName>
    </recommendedName>
</protein>
<dbReference type="InterPro" id="IPR013025">
    <property type="entry name" value="Ribosomal_uL23-like"/>
</dbReference>
<dbReference type="EMBL" id="JBHSGS010000031">
    <property type="protein sequence ID" value="MFC4719226.1"/>
    <property type="molecule type" value="Genomic_DNA"/>
</dbReference>
<comment type="similarity">
    <text evidence="1 6 7">Belongs to the universal ribosomal protein uL23 family.</text>
</comment>
<dbReference type="GO" id="GO:0005840">
    <property type="term" value="C:ribosome"/>
    <property type="evidence" value="ECO:0007669"/>
    <property type="project" value="UniProtKB-KW"/>
</dbReference>
<reference evidence="9" key="1">
    <citation type="journal article" date="2019" name="Int. J. Syst. Evol. Microbiol.">
        <title>The Global Catalogue of Microorganisms (GCM) 10K type strain sequencing project: providing services to taxonomists for standard genome sequencing and annotation.</title>
        <authorList>
            <consortium name="The Broad Institute Genomics Platform"/>
            <consortium name="The Broad Institute Genome Sequencing Center for Infectious Disease"/>
            <person name="Wu L."/>
            <person name="Ma J."/>
        </authorList>
    </citation>
    <scope>NUCLEOTIDE SEQUENCE [LARGE SCALE GENOMIC DNA]</scope>
    <source>
        <strain evidence="9">CGMCC 1.19032</strain>
    </source>
</reference>
<keyword evidence="2 6" id="KW-0699">rRNA-binding</keyword>
<dbReference type="PROSITE" id="PS00050">
    <property type="entry name" value="RIBOSOMAL_L23"/>
    <property type="match status" value="1"/>
</dbReference>
<keyword evidence="3 6" id="KW-0694">RNA-binding</keyword>
<dbReference type="HAMAP" id="MF_01369_B">
    <property type="entry name" value="Ribosomal_uL23_B"/>
    <property type="match status" value="1"/>
</dbReference>
<dbReference type="NCBIfam" id="NF004361">
    <property type="entry name" value="PRK05738.2-1"/>
    <property type="match status" value="1"/>
</dbReference>
<dbReference type="Proteomes" id="UP001595969">
    <property type="component" value="Unassembled WGS sequence"/>
</dbReference>
<gene>
    <name evidence="6" type="primary">rplW</name>
    <name evidence="8" type="ORF">ACFO5I_05735</name>
</gene>
<keyword evidence="5 6" id="KW-0687">Ribonucleoprotein</keyword>
<evidence type="ECO:0000256" key="3">
    <source>
        <dbReference type="ARBA" id="ARBA00022884"/>
    </source>
</evidence>
<dbReference type="Pfam" id="PF00276">
    <property type="entry name" value="Ribosomal_L23"/>
    <property type="match status" value="1"/>
</dbReference>
<sequence length="95" mass="10912">MNLLDVIKRPVITEKSMLAMDEKKYTFDVDTRANKTLVKQAVEAAFDVKVKNVNIINVRPKFKRVGKYAGYTKKRRKAIVTLTENSKAIEFFSAE</sequence>
<dbReference type="PANTHER" id="PTHR11620">
    <property type="entry name" value="60S RIBOSOMAL PROTEIN L23A"/>
    <property type="match status" value="1"/>
</dbReference>
<keyword evidence="4 6" id="KW-0689">Ribosomal protein</keyword>
<comment type="function">
    <text evidence="6">One of the early assembly proteins it binds 23S rRNA. One of the proteins that surrounds the polypeptide exit tunnel on the outside of the ribosome. Forms the main docking site for trigger factor binding to the ribosome.</text>
</comment>
<keyword evidence="9" id="KW-1185">Reference proteome</keyword>
<organism evidence="8 9">
    <name type="scientific">Enterococcus lemanii</name>
    <dbReference type="NCBI Taxonomy" id="1159752"/>
    <lineage>
        <taxon>Bacteria</taxon>
        <taxon>Bacillati</taxon>
        <taxon>Bacillota</taxon>
        <taxon>Bacilli</taxon>
        <taxon>Lactobacillales</taxon>
        <taxon>Enterococcaceae</taxon>
        <taxon>Enterococcus</taxon>
    </lineage>
</organism>
<accession>A0ABV9MTA4</accession>
<dbReference type="InterPro" id="IPR001014">
    <property type="entry name" value="Ribosomal_uL23_CS"/>
</dbReference>
<proteinExistence type="inferred from homology"/>